<dbReference type="PANTHER" id="PTHR48100">
    <property type="entry name" value="BROAD-SPECIFICITY PHOSPHATASE YOR283W-RELATED"/>
    <property type="match status" value="1"/>
</dbReference>
<dbReference type="OrthoDB" id="9783269at2"/>
<organism evidence="5 6">
    <name type="scientific">Polynucleobacter victoriensis</name>
    <dbReference type="NCBI Taxonomy" id="2049319"/>
    <lineage>
        <taxon>Bacteria</taxon>
        <taxon>Pseudomonadati</taxon>
        <taxon>Pseudomonadota</taxon>
        <taxon>Betaproteobacteria</taxon>
        <taxon>Burkholderiales</taxon>
        <taxon>Burkholderiaceae</taxon>
        <taxon>Polynucleobacter</taxon>
    </lineage>
</organism>
<dbReference type="InterPro" id="IPR001345">
    <property type="entry name" value="PG/BPGM_mutase_AS"/>
</dbReference>
<dbReference type="Gene3D" id="3.40.50.1240">
    <property type="entry name" value="Phosphoglycerate mutase-like"/>
    <property type="match status" value="1"/>
</dbReference>
<dbReference type="Pfam" id="PF00300">
    <property type="entry name" value="His_Phos_1"/>
    <property type="match status" value="1"/>
</dbReference>
<dbReference type="CDD" id="cd07067">
    <property type="entry name" value="HP_PGM_like"/>
    <property type="match status" value="1"/>
</dbReference>
<dbReference type="InterPro" id="IPR013078">
    <property type="entry name" value="His_Pase_superF_clade-1"/>
</dbReference>
<keyword evidence="2" id="KW-0413">Isomerase</keyword>
<evidence type="ECO:0000256" key="1">
    <source>
        <dbReference type="ARBA" id="ARBA00023152"/>
    </source>
</evidence>
<feature type="active site" description="Proton donor/acceptor" evidence="3">
    <location>
        <position position="82"/>
    </location>
</feature>
<feature type="binding site" evidence="4">
    <location>
        <begin position="8"/>
        <end position="15"/>
    </location>
    <ligand>
        <name>substrate</name>
    </ligand>
</feature>
<evidence type="ECO:0000313" key="6">
    <source>
        <dbReference type="Proteomes" id="UP000197215"/>
    </source>
</evidence>
<dbReference type="RefSeq" id="WP_088812974.1">
    <property type="nucleotide sequence ID" value="NZ_FYEX01000001.1"/>
</dbReference>
<dbReference type="PROSITE" id="PS00175">
    <property type="entry name" value="PG_MUTASE"/>
    <property type="match status" value="1"/>
</dbReference>
<evidence type="ECO:0000313" key="5">
    <source>
        <dbReference type="EMBL" id="SNC64526.1"/>
    </source>
</evidence>
<feature type="active site" description="Tele-phosphohistidine intermediate" evidence="3">
    <location>
        <position position="9"/>
    </location>
</feature>
<dbReference type="InterPro" id="IPR050275">
    <property type="entry name" value="PGM_Phosphatase"/>
</dbReference>
<feature type="binding site" evidence="4">
    <location>
        <position position="58"/>
    </location>
    <ligand>
        <name>substrate</name>
    </ligand>
</feature>
<dbReference type="AlphaFoldDB" id="A0A212TFC5"/>
<sequence length="219" mass="24717">MTIVYLIRHGETMWNREKRLQGHIDIGLNDAGFWQAECLARHMAGKNLAAVISSDLSRAIDTAKPIAEHHELDLIFDPALRERHYGIMQGLSHQEIAENHPRNHAAWKNREVDFQPESGESLQQFYDRVVDAVKHWADAYPDQEIAVVAHGGVLDCLNRAATNKTLAQARDFEILNASLNTLSYKNGRFELIKWGDVSHLESSTGQLNKSLDEVDGSPR</sequence>
<dbReference type="Proteomes" id="UP000197215">
    <property type="component" value="Unassembled WGS sequence"/>
</dbReference>
<dbReference type="PANTHER" id="PTHR48100:SF1">
    <property type="entry name" value="HISTIDINE PHOSPHATASE FAMILY PROTEIN-RELATED"/>
    <property type="match status" value="1"/>
</dbReference>
<gene>
    <name evidence="5" type="ORF">SAMN06295916_1110</name>
</gene>
<keyword evidence="6" id="KW-1185">Reference proteome</keyword>
<evidence type="ECO:0000256" key="2">
    <source>
        <dbReference type="ARBA" id="ARBA00023235"/>
    </source>
</evidence>
<evidence type="ECO:0000256" key="3">
    <source>
        <dbReference type="PIRSR" id="PIRSR613078-1"/>
    </source>
</evidence>
<protein>
    <submittedName>
        <fullName evidence="5">Probable phosphoglycerate mutase</fullName>
    </submittedName>
</protein>
<proteinExistence type="predicted"/>
<evidence type="ECO:0000256" key="4">
    <source>
        <dbReference type="PIRSR" id="PIRSR613078-2"/>
    </source>
</evidence>
<dbReference type="InterPro" id="IPR029033">
    <property type="entry name" value="His_PPase_superfam"/>
</dbReference>
<name>A0A212TFC5_9BURK</name>
<dbReference type="SUPFAM" id="SSF53254">
    <property type="entry name" value="Phosphoglycerate mutase-like"/>
    <property type="match status" value="1"/>
</dbReference>
<keyword evidence="1" id="KW-0324">Glycolysis</keyword>
<dbReference type="GO" id="GO:0016791">
    <property type="term" value="F:phosphatase activity"/>
    <property type="evidence" value="ECO:0007669"/>
    <property type="project" value="TreeGrafter"/>
</dbReference>
<dbReference type="GO" id="GO:0005737">
    <property type="term" value="C:cytoplasm"/>
    <property type="evidence" value="ECO:0007669"/>
    <property type="project" value="TreeGrafter"/>
</dbReference>
<dbReference type="SMART" id="SM00855">
    <property type="entry name" value="PGAM"/>
    <property type="match status" value="1"/>
</dbReference>
<reference evidence="5 6" key="1">
    <citation type="submission" date="2017-06" db="EMBL/GenBank/DDBJ databases">
        <authorList>
            <person name="Kim H.J."/>
            <person name="Triplett B.A."/>
        </authorList>
    </citation>
    <scope>NUCLEOTIDE SEQUENCE [LARGE SCALE GENOMIC DNA]</scope>
    <source>
        <strain evidence="5 6">MWH-VicM1</strain>
    </source>
</reference>
<feature type="binding site" evidence="4">
    <location>
        <begin position="82"/>
        <end position="85"/>
    </location>
    <ligand>
        <name>substrate</name>
    </ligand>
</feature>
<dbReference type="EMBL" id="FYEX01000001">
    <property type="protein sequence ID" value="SNC64526.1"/>
    <property type="molecule type" value="Genomic_DNA"/>
</dbReference>
<accession>A0A212TFC5</accession>